<protein>
    <submittedName>
        <fullName evidence="4">Transcription initiation protein</fullName>
    </submittedName>
</protein>
<evidence type="ECO:0000313" key="4">
    <source>
        <dbReference type="EMBL" id="NKY35486.1"/>
    </source>
</evidence>
<accession>A0A846XLG1</accession>
<evidence type="ECO:0000313" key="5">
    <source>
        <dbReference type="Proteomes" id="UP000565715"/>
    </source>
</evidence>
<dbReference type="Pfam" id="PF03795">
    <property type="entry name" value="YCII"/>
    <property type="match status" value="2"/>
</dbReference>
<feature type="domain" description="YCII-related" evidence="3">
    <location>
        <begin position="169"/>
        <end position="234"/>
    </location>
</feature>
<evidence type="ECO:0000256" key="1">
    <source>
        <dbReference type="ARBA" id="ARBA00007689"/>
    </source>
</evidence>
<dbReference type="PANTHER" id="PTHR35174">
    <property type="entry name" value="BLL7171 PROTEIN-RELATED"/>
    <property type="match status" value="1"/>
</dbReference>
<name>A0A846XLG1_9NOCA</name>
<dbReference type="EMBL" id="JAAXOO010000005">
    <property type="protein sequence ID" value="NKY35486.1"/>
    <property type="molecule type" value="Genomic_DNA"/>
</dbReference>
<evidence type="ECO:0000256" key="2">
    <source>
        <dbReference type="SAM" id="MobiDB-lite"/>
    </source>
</evidence>
<dbReference type="PANTHER" id="PTHR35174:SF3">
    <property type="entry name" value="BLL7171 PROTEIN"/>
    <property type="match status" value="1"/>
</dbReference>
<organism evidence="4 5">
    <name type="scientific">Nocardia speluncae</name>
    <dbReference type="NCBI Taxonomy" id="419477"/>
    <lineage>
        <taxon>Bacteria</taxon>
        <taxon>Bacillati</taxon>
        <taxon>Actinomycetota</taxon>
        <taxon>Actinomycetes</taxon>
        <taxon>Mycobacteriales</taxon>
        <taxon>Nocardiaceae</taxon>
        <taxon>Nocardia</taxon>
    </lineage>
</organism>
<sequence length="237" mass="25051">MYYLALLTGDEGDSVAQPDTAEFDAEVEQYAAFDARVAEVIAGGAALYPSADAVTVRRAGPGTLVTDGPFAEHAEVVGGFYVFDVPDLDAATDLARQLPAVATGSVELRPLIQWLPHDEPGPDWWMALLWEQADTTLTPGTPEWDSAVAEHQRFGERFGSAMRGGGVLRPPSTATTVRGTDGPPLLTDGPFTETAEVVAGLYLFTAPDRRAATEIAARIPIGPGGGTEVRRVVDLGT</sequence>
<comment type="caution">
    <text evidence="4">The sequence shown here is derived from an EMBL/GenBank/DDBJ whole genome shotgun (WGS) entry which is preliminary data.</text>
</comment>
<dbReference type="Proteomes" id="UP000565715">
    <property type="component" value="Unassembled WGS sequence"/>
</dbReference>
<dbReference type="Gene3D" id="3.30.70.1060">
    <property type="entry name" value="Dimeric alpha+beta barrel"/>
    <property type="match status" value="2"/>
</dbReference>
<comment type="similarity">
    <text evidence="1">Belongs to the YciI family.</text>
</comment>
<reference evidence="4 5" key="1">
    <citation type="submission" date="2020-04" db="EMBL/GenBank/DDBJ databases">
        <title>MicrobeNet Type strains.</title>
        <authorList>
            <person name="Nicholson A.C."/>
        </authorList>
    </citation>
    <scope>NUCLEOTIDE SEQUENCE [LARGE SCALE GENOMIC DNA]</scope>
    <source>
        <strain evidence="4 5">DSM 45078</strain>
    </source>
</reference>
<proteinExistence type="inferred from homology"/>
<dbReference type="SUPFAM" id="SSF54909">
    <property type="entry name" value="Dimeric alpha+beta barrel"/>
    <property type="match status" value="2"/>
</dbReference>
<gene>
    <name evidence="4" type="ORF">HGA13_20785</name>
</gene>
<keyword evidence="5" id="KW-1185">Reference proteome</keyword>
<dbReference type="AlphaFoldDB" id="A0A846XLG1"/>
<dbReference type="InterPro" id="IPR011008">
    <property type="entry name" value="Dimeric_a/b-barrel"/>
</dbReference>
<dbReference type="InterPro" id="IPR005545">
    <property type="entry name" value="YCII"/>
</dbReference>
<feature type="region of interest" description="Disordered" evidence="2">
    <location>
        <begin position="160"/>
        <end position="189"/>
    </location>
</feature>
<evidence type="ECO:0000259" key="3">
    <source>
        <dbReference type="Pfam" id="PF03795"/>
    </source>
</evidence>
<feature type="domain" description="YCII-related" evidence="3">
    <location>
        <begin position="26"/>
        <end position="114"/>
    </location>
</feature>
<dbReference type="RefSeq" id="WP_068041961.1">
    <property type="nucleotide sequence ID" value="NZ_JAAXOO010000005.1"/>
</dbReference>